<sequence>MTPHAAEFISEMRRLGNVDVVLLPIDGKFTMNISEAINAVKAIKPKVVIPMHRLKADPEEFKEKVEAKSNIKVVPLKIGEVYQLK</sequence>
<dbReference type="Pfam" id="PF13483">
    <property type="entry name" value="Lactamase_B_3"/>
    <property type="match status" value="1"/>
</dbReference>
<dbReference type="AlphaFoldDB" id="X1KAH6"/>
<dbReference type="PANTHER" id="PTHR39189">
    <property type="entry name" value="UPF0173 METAL-DEPENDENT HYDROLASE YTKL"/>
    <property type="match status" value="1"/>
</dbReference>
<dbReference type="Gene3D" id="3.60.15.10">
    <property type="entry name" value="Ribonuclease Z/Hydroxyacylglutathione hydrolase-like"/>
    <property type="match status" value="1"/>
</dbReference>
<comment type="caution">
    <text evidence="1">The sequence shown here is derived from an EMBL/GenBank/DDBJ whole genome shotgun (WGS) entry which is preliminary data.</text>
</comment>
<gene>
    <name evidence="1" type="ORF">S06H3_05968</name>
</gene>
<name>X1KAH6_9ZZZZ</name>
<organism evidence="1">
    <name type="scientific">marine sediment metagenome</name>
    <dbReference type="NCBI Taxonomy" id="412755"/>
    <lineage>
        <taxon>unclassified sequences</taxon>
        <taxon>metagenomes</taxon>
        <taxon>ecological metagenomes</taxon>
    </lineage>
</organism>
<dbReference type="EMBL" id="BARV01002266">
    <property type="protein sequence ID" value="GAH90635.1"/>
    <property type="molecule type" value="Genomic_DNA"/>
</dbReference>
<protein>
    <submittedName>
        <fullName evidence="1">Uncharacterized protein</fullName>
    </submittedName>
</protein>
<proteinExistence type="predicted"/>
<dbReference type="SUPFAM" id="SSF56281">
    <property type="entry name" value="Metallo-hydrolase/oxidoreductase"/>
    <property type="match status" value="1"/>
</dbReference>
<accession>X1KAH6</accession>
<dbReference type="PANTHER" id="PTHR39189:SF1">
    <property type="entry name" value="UPF0173 METAL-DEPENDENT HYDROLASE YTKL"/>
    <property type="match status" value="1"/>
</dbReference>
<reference evidence="1" key="1">
    <citation type="journal article" date="2014" name="Front. Microbiol.">
        <title>High frequency of phylogenetically diverse reductive dehalogenase-homologous genes in deep subseafloor sedimentary metagenomes.</title>
        <authorList>
            <person name="Kawai M."/>
            <person name="Futagami T."/>
            <person name="Toyoda A."/>
            <person name="Takaki Y."/>
            <person name="Nishi S."/>
            <person name="Hori S."/>
            <person name="Arai W."/>
            <person name="Tsubouchi T."/>
            <person name="Morono Y."/>
            <person name="Uchiyama I."/>
            <person name="Ito T."/>
            <person name="Fujiyama A."/>
            <person name="Inagaki F."/>
            <person name="Takami H."/>
        </authorList>
    </citation>
    <scope>NUCLEOTIDE SEQUENCE</scope>
    <source>
        <strain evidence="1">Expedition CK06-06</strain>
    </source>
</reference>
<evidence type="ECO:0000313" key="1">
    <source>
        <dbReference type="EMBL" id="GAH90635.1"/>
    </source>
</evidence>
<dbReference type="InterPro" id="IPR036866">
    <property type="entry name" value="RibonucZ/Hydroxyglut_hydro"/>
</dbReference>